<dbReference type="SMART" id="SM01382">
    <property type="entry name" value="Ribosomal_L2_C"/>
    <property type="match status" value="1"/>
</dbReference>
<evidence type="ECO:0000256" key="1">
    <source>
        <dbReference type="ARBA" id="ARBA00005636"/>
    </source>
</evidence>
<dbReference type="PANTHER" id="PTHR13691:SF16">
    <property type="entry name" value="LARGE RIBOSOMAL SUBUNIT PROTEIN UL2"/>
    <property type="match status" value="1"/>
</dbReference>
<evidence type="ECO:0000313" key="6">
    <source>
        <dbReference type="EMBL" id="RZF45142.1"/>
    </source>
</evidence>
<dbReference type="GO" id="GO:0002181">
    <property type="term" value="P:cytoplasmic translation"/>
    <property type="evidence" value="ECO:0007669"/>
    <property type="project" value="TreeGrafter"/>
</dbReference>
<protein>
    <recommendedName>
        <fullName evidence="5">Large ribosomal subunit protein uL2 C-terminal domain-containing protein</fullName>
    </recommendedName>
</protein>
<evidence type="ECO:0000259" key="5">
    <source>
        <dbReference type="SMART" id="SM01382"/>
    </source>
</evidence>
<dbReference type="Pfam" id="PF03947">
    <property type="entry name" value="Ribosomal_L2_C"/>
    <property type="match status" value="1"/>
</dbReference>
<dbReference type="AlphaFoldDB" id="A0A482XH90"/>
<dbReference type="GO" id="GO:0003735">
    <property type="term" value="F:structural constituent of ribosome"/>
    <property type="evidence" value="ECO:0007669"/>
    <property type="project" value="InterPro"/>
</dbReference>
<keyword evidence="7" id="KW-1185">Reference proteome</keyword>
<name>A0A482XH90_LAOST</name>
<organism evidence="6 7">
    <name type="scientific">Laodelphax striatellus</name>
    <name type="common">Small brown planthopper</name>
    <name type="synonym">Delphax striatella</name>
    <dbReference type="NCBI Taxonomy" id="195883"/>
    <lineage>
        <taxon>Eukaryota</taxon>
        <taxon>Metazoa</taxon>
        <taxon>Ecdysozoa</taxon>
        <taxon>Arthropoda</taxon>
        <taxon>Hexapoda</taxon>
        <taxon>Insecta</taxon>
        <taxon>Pterygota</taxon>
        <taxon>Neoptera</taxon>
        <taxon>Paraneoptera</taxon>
        <taxon>Hemiptera</taxon>
        <taxon>Auchenorrhyncha</taxon>
        <taxon>Fulgoroidea</taxon>
        <taxon>Delphacidae</taxon>
        <taxon>Criomorphinae</taxon>
        <taxon>Laodelphax</taxon>
    </lineage>
</organism>
<gene>
    <name evidence="6" type="ORF">LSTR_LSTR017363</name>
</gene>
<dbReference type="InterPro" id="IPR002171">
    <property type="entry name" value="Ribosomal_uL2"/>
</dbReference>
<dbReference type="PANTHER" id="PTHR13691">
    <property type="entry name" value="RIBOSOMAL PROTEIN L2"/>
    <property type="match status" value="1"/>
</dbReference>
<comment type="caution">
    <text evidence="6">The sequence shown here is derived from an EMBL/GenBank/DDBJ whole genome shotgun (WGS) entry which is preliminary data.</text>
</comment>
<dbReference type="GO" id="GO:0022625">
    <property type="term" value="C:cytosolic large ribosomal subunit"/>
    <property type="evidence" value="ECO:0007669"/>
    <property type="project" value="TreeGrafter"/>
</dbReference>
<dbReference type="SUPFAM" id="SSF50104">
    <property type="entry name" value="Translation proteins SH3-like domain"/>
    <property type="match status" value="1"/>
</dbReference>
<dbReference type="GO" id="GO:0019843">
    <property type="term" value="F:rRNA binding"/>
    <property type="evidence" value="ECO:0007669"/>
    <property type="project" value="UniProtKB-KW"/>
</dbReference>
<sequence>MIIYVFDVFHKGATLQIGNVLPIGTMPEGTIICNLEEKTGDRGKLARASGNYATVIAHNPDTKRTRVKLPSGAKKVIPYA</sequence>
<evidence type="ECO:0000313" key="7">
    <source>
        <dbReference type="Proteomes" id="UP000291343"/>
    </source>
</evidence>
<dbReference type="EMBL" id="QKKF02009815">
    <property type="protein sequence ID" value="RZF45142.1"/>
    <property type="molecule type" value="Genomic_DNA"/>
</dbReference>
<evidence type="ECO:0000256" key="2">
    <source>
        <dbReference type="ARBA" id="ARBA00022730"/>
    </source>
</evidence>
<dbReference type="OrthoDB" id="8007891at2759"/>
<keyword evidence="3" id="KW-0689">Ribosomal protein</keyword>
<dbReference type="InterPro" id="IPR008991">
    <property type="entry name" value="Translation_prot_SH3-like_sf"/>
</dbReference>
<evidence type="ECO:0000256" key="4">
    <source>
        <dbReference type="ARBA" id="ARBA00023274"/>
    </source>
</evidence>
<dbReference type="Proteomes" id="UP000291343">
    <property type="component" value="Unassembled WGS sequence"/>
</dbReference>
<comment type="similarity">
    <text evidence="1">Belongs to the universal ribosomal protein uL2 family.</text>
</comment>
<dbReference type="Gene3D" id="2.30.30.30">
    <property type="match status" value="1"/>
</dbReference>
<dbReference type="InParanoid" id="A0A482XH90"/>
<keyword evidence="2" id="KW-0694">RNA-binding</keyword>
<feature type="domain" description="Large ribosomal subunit protein uL2 C-terminal" evidence="5">
    <location>
        <begin position="15"/>
        <end position="80"/>
    </location>
</feature>
<dbReference type="FunFam" id="2.30.30.30:FF:000006">
    <property type="entry name" value="60S ribosomal protein L8"/>
    <property type="match status" value="1"/>
</dbReference>
<dbReference type="InterPro" id="IPR022669">
    <property type="entry name" value="Ribosomal_uL2_C"/>
</dbReference>
<accession>A0A482XH90</accession>
<keyword evidence="2" id="KW-0699">rRNA-binding</keyword>
<evidence type="ECO:0000256" key="3">
    <source>
        <dbReference type="ARBA" id="ARBA00022980"/>
    </source>
</evidence>
<dbReference type="SMR" id="A0A482XH90"/>
<dbReference type="InterPro" id="IPR014722">
    <property type="entry name" value="Rib_uL2_dom2"/>
</dbReference>
<proteinExistence type="inferred from homology"/>
<reference evidence="6 7" key="1">
    <citation type="journal article" date="2017" name="Gigascience">
        <title>Genome sequence of the small brown planthopper, Laodelphax striatellus.</title>
        <authorList>
            <person name="Zhu J."/>
            <person name="Jiang F."/>
            <person name="Wang X."/>
            <person name="Yang P."/>
            <person name="Bao Y."/>
            <person name="Zhao W."/>
            <person name="Wang W."/>
            <person name="Lu H."/>
            <person name="Wang Q."/>
            <person name="Cui N."/>
            <person name="Li J."/>
            <person name="Chen X."/>
            <person name="Luo L."/>
            <person name="Yu J."/>
            <person name="Kang L."/>
            <person name="Cui F."/>
        </authorList>
    </citation>
    <scope>NUCLEOTIDE SEQUENCE [LARGE SCALE GENOMIC DNA]</scope>
    <source>
        <strain evidence="6">Lst14</strain>
    </source>
</reference>
<keyword evidence="4" id="KW-0687">Ribonucleoprotein</keyword>
<dbReference type="STRING" id="195883.A0A482XH90"/>